<keyword evidence="3" id="KW-1185">Reference proteome</keyword>
<dbReference type="RefSeq" id="WP_237827461.1">
    <property type="nucleotide sequence ID" value="NZ_JAKLTQ010000043.1"/>
</dbReference>
<organism evidence="2 3">
    <name type="scientific">Arthrobacter hankyongi</name>
    <dbReference type="NCBI Taxonomy" id="2904801"/>
    <lineage>
        <taxon>Bacteria</taxon>
        <taxon>Bacillati</taxon>
        <taxon>Actinomycetota</taxon>
        <taxon>Actinomycetes</taxon>
        <taxon>Micrococcales</taxon>
        <taxon>Micrococcaceae</taxon>
        <taxon>Arthrobacter</taxon>
    </lineage>
</organism>
<dbReference type="EMBL" id="JAKLTQ010000043">
    <property type="protein sequence ID" value="MCG2624960.1"/>
    <property type="molecule type" value="Genomic_DNA"/>
</dbReference>
<dbReference type="InterPro" id="IPR045063">
    <property type="entry name" value="Dynamin_N"/>
</dbReference>
<dbReference type="Proteomes" id="UP001165368">
    <property type="component" value="Unassembled WGS sequence"/>
</dbReference>
<evidence type="ECO:0000313" key="2">
    <source>
        <dbReference type="EMBL" id="MCG2624960.1"/>
    </source>
</evidence>
<comment type="caution">
    <text evidence="2">The sequence shown here is derived from an EMBL/GenBank/DDBJ whole genome shotgun (WGS) entry which is preliminary data.</text>
</comment>
<gene>
    <name evidence="2" type="ORF">LVY72_24020</name>
</gene>
<dbReference type="Gene3D" id="3.40.50.300">
    <property type="entry name" value="P-loop containing nucleotide triphosphate hydrolases"/>
    <property type="match status" value="1"/>
</dbReference>
<protein>
    <submittedName>
        <fullName evidence="2">Dynamin family protein</fullName>
    </submittedName>
</protein>
<sequence>MESYGDDPEACRILQEYERRPEDPVRIALAGMAKAGKSTLLNAIVGEEIAPTDTRECTATVTWYRYGPASRVTVHTVAGQTRSGAVKRRDGRLVFDLGGQAEEDVDRVVVEWPADGLRNLTLIDTPASARSRRRRRPGLRTCCCRRTGPGRWTPSSTCCGTCVRQTWPLWARSRMVRTSAVRSVPWGAVPCG</sequence>
<dbReference type="SUPFAM" id="SSF52540">
    <property type="entry name" value="P-loop containing nucleoside triphosphate hydrolases"/>
    <property type="match status" value="1"/>
</dbReference>
<dbReference type="InterPro" id="IPR027417">
    <property type="entry name" value="P-loop_NTPase"/>
</dbReference>
<reference evidence="2" key="1">
    <citation type="submission" date="2022-01" db="EMBL/GenBank/DDBJ databases">
        <authorList>
            <person name="Jo J.-H."/>
            <person name="Im W.-T."/>
        </authorList>
    </citation>
    <scope>NUCLEOTIDE SEQUENCE</scope>
    <source>
        <strain evidence="2">I2-34</strain>
    </source>
</reference>
<evidence type="ECO:0000313" key="3">
    <source>
        <dbReference type="Proteomes" id="UP001165368"/>
    </source>
</evidence>
<proteinExistence type="predicted"/>
<feature type="domain" description="Dynamin N-terminal" evidence="1">
    <location>
        <begin position="27"/>
        <end position="126"/>
    </location>
</feature>
<name>A0ABS9LE80_9MICC</name>
<evidence type="ECO:0000259" key="1">
    <source>
        <dbReference type="Pfam" id="PF00350"/>
    </source>
</evidence>
<accession>A0ABS9LE80</accession>
<dbReference type="Pfam" id="PF00350">
    <property type="entry name" value="Dynamin_N"/>
    <property type="match status" value="1"/>
</dbReference>